<keyword evidence="7" id="KW-1133">Transmembrane helix</keyword>
<dbReference type="PANTHER" id="PTHR31392">
    <property type="entry name" value="ALPHA-1,3-MANNOSYLTRANSFERASE MNN1-RELATED"/>
    <property type="match status" value="1"/>
</dbReference>
<evidence type="ECO:0000256" key="2">
    <source>
        <dbReference type="ARBA" id="ARBA00009105"/>
    </source>
</evidence>
<evidence type="ECO:0000256" key="6">
    <source>
        <dbReference type="ARBA" id="ARBA00022968"/>
    </source>
</evidence>
<evidence type="ECO:0000256" key="1">
    <source>
        <dbReference type="ARBA" id="ARBA00004606"/>
    </source>
</evidence>
<feature type="region of interest" description="Disordered" evidence="10">
    <location>
        <begin position="535"/>
        <end position="575"/>
    </location>
</feature>
<protein>
    <recommendedName>
        <fullName evidence="13">Alpha-1,3-mannosyltransferase</fullName>
    </recommendedName>
</protein>
<sequence length="1205" mass="134312">MRGLDTLDSMTGLLSPGLEKFDPDRLSNYVSSPARCLKLVRGLALTGCVVFCVLLYTSVVTHSDWNYVTSSVAANTTSTTKTPVVPIKPSQPKEGLTGSLWSTKKPQYYSIHTNEPYDIDIALRKVLNLCPDDVYYHALTQPIKTVNEDKLHETGVRVRMFKKYFDAWEALHVVTDSLSDTAFVRDDILRHIRESKDISSFTSSSRVEAIRQYETYRSFLTNMSSTLFPWTGPYFSDHMTLHGHMYNAGRGIVISGSNSQAKYIKTAITSFRAMGCKLPVEIMYLGEEDLSEDTRTELETMPNVITRDLKKMVDDHGWEIKGWAAKAHAAFMSSFREVVLLDADVLFFDNPELMFNDPGYVDTGALFFSDRTIFPQDKRTFLRKILPKPVSSKVRENRWWKGETCEGQEAGVVVVDKWRHFLSVFLTTRLNGPDRDDTETSKGTYSYWWGDKETWWISFELAGDTDYHFHQGGTGNIGTVSNIEPIEKPEEKKEEEKHEEKSEEQKTEDTASDEARQKTDAEAFSDNLRDLQGLQSKQAESAPAQPATENKDANTENKDANTESGTGTQPLAPAADADDVMKAIKAAEAERAARLPNEEGQYLPVPNNSQPADDSATAESADDSKTDQNSDSNRALSRRDLVKRDSWVDIALETKRPNLTGPGMLDLPDHRIILCAPQLLHLSLEGRPLWFNGWIQDNKHQASSNISVFEFFMSEKRKDGEWAEWAIGADNMCCLKGDDLHALNDKELNVMKLIVDIAKENGSLNEVLEKERKANQNKEAAFKRYEWGMTEKERPTVVFDKETCYEPPTNAEHNIWWAYVAPDNYPCVTGFGKTLQEALQSLYDQLQMGPQNYMAVYDPQVTTNIIGTTVDTTILTVTDSTLAQSLGSVPVLASTALPSIPVYGSQSVLQLVTLSSTKESPMQIQRSFEPQMSLGDTTIASSVSGTSTARLSAQTYDLSPDIIADLNSTAHLGWSIGQRVVQSVLEAASTMSRFANLTSTSTAAFSKAVASQETAAKDQSEQPSVISDRSKKQWKTGDTLKQRQNKSGVLEAYEYQSPILELDVPGPCNLVSRTYPLGSVDLSPTRTFTPPEPNLQDLNSSRAFAISGSVPATDLSLASHLNKMTASSAQQPQIKDDVDDLPAAGVPALISHLEHRKRKYDDTSYGGPGLHTEQQLPQKIKVEERSRTIKVEKQSPKKIKLEEHN</sequence>
<reference evidence="11 12" key="1">
    <citation type="submission" date="2023-11" db="EMBL/GenBank/DDBJ databases">
        <title>Draft genome sequence and annotation of the polyextremotolerant black yeast-like fungus Aureobasidium pullulans NRRL 62042.</title>
        <authorList>
            <person name="Dielentheis-Frenken M.R.E."/>
            <person name="Wibberg D."/>
            <person name="Blank L.M."/>
            <person name="Tiso T."/>
        </authorList>
    </citation>
    <scope>NUCLEOTIDE SEQUENCE [LARGE SCALE GENOMIC DNA]</scope>
    <source>
        <strain evidence="11 12">NRRL 62042</strain>
    </source>
</reference>
<feature type="region of interest" description="Disordered" evidence="10">
    <location>
        <begin position="594"/>
        <end position="637"/>
    </location>
</feature>
<dbReference type="EMBL" id="JASGXD010000009">
    <property type="protein sequence ID" value="KAK6003573.1"/>
    <property type="molecule type" value="Genomic_DNA"/>
</dbReference>
<dbReference type="PANTHER" id="PTHR31392:SF1">
    <property type="entry name" value="ALPHA-1,3-MANNOSYLTRANSFERASE MNN1-RELATED"/>
    <property type="match status" value="1"/>
</dbReference>
<comment type="caution">
    <text evidence="11">The sequence shown here is derived from an EMBL/GenBank/DDBJ whole genome shotgun (WGS) entry which is preliminary data.</text>
</comment>
<evidence type="ECO:0000256" key="5">
    <source>
        <dbReference type="ARBA" id="ARBA00022692"/>
    </source>
</evidence>
<keyword evidence="8" id="KW-0472">Membrane</keyword>
<feature type="region of interest" description="Disordered" evidence="10">
    <location>
        <begin position="1155"/>
        <end position="1205"/>
    </location>
</feature>
<accession>A0ABR0TGK5</accession>
<dbReference type="Proteomes" id="UP001341245">
    <property type="component" value="Unassembled WGS sequence"/>
</dbReference>
<comment type="subcellular location">
    <subcellularLocation>
        <location evidence="1">Membrane</location>
        <topology evidence="1">Single-pass type II membrane protein</topology>
    </subcellularLocation>
</comment>
<evidence type="ECO:0000313" key="11">
    <source>
        <dbReference type="EMBL" id="KAK6003573.1"/>
    </source>
</evidence>
<comment type="similarity">
    <text evidence="2">Belongs to the MNN1/MNT family.</text>
</comment>
<keyword evidence="3" id="KW-0328">Glycosyltransferase</keyword>
<organism evidence="11 12">
    <name type="scientific">Aureobasidium pullulans</name>
    <name type="common">Black yeast</name>
    <name type="synonym">Pullularia pullulans</name>
    <dbReference type="NCBI Taxonomy" id="5580"/>
    <lineage>
        <taxon>Eukaryota</taxon>
        <taxon>Fungi</taxon>
        <taxon>Dikarya</taxon>
        <taxon>Ascomycota</taxon>
        <taxon>Pezizomycotina</taxon>
        <taxon>Dothideomycetes</taxon>
        <taxon>Dothideomycetidae</taxon>
        <taxon>Dothideales</taxon>
        <taxon>Saccotheciaceae</taxon>
        <taxon>Aureobasidium</taxon>
    </lineage>
</organism>
<keyword evidence="12" id="KW-1185">Reference proteome</keyword>
<feature type="compositionally biased region" description="Basic and acidic residues" evidence="10">
    <location>
        <begin position="485"/>
        <end position="518"/>
    </location>
</feature>
<feature type="compositionally biased region" description="Basic and acidic residues" evidence="10">
    <location>
        <begin position="549"/>
        <end position="561"/>
    </location>
</feature>
<feature type="compositionally biased region" description="Basic and acidic residues" evidence="10">
    <location>
        <begin position="1180"/>
        <end position="1205"/>
    </location>
</feature>
<feature type="region of interest" description="Disordered" evidence="10">
    <location>
        <begin position="1014"/>
        <end position="1043"/>
    </location>
</feature>
<evidence type="ECO:0008006" key="13">
    <source>
        <dbReference type="Google" id="ProtNLM"/>
    </source>
</evidence>
<gene>
    <name evidence="11" type="ORF">QM012_009344</name>
</gene>
<evidence type="ECO:0000256" key="4">
    <source>
        <dbReference type="ARBA" id="ARBA00022679"/>
    </source>
</evidence>
<dbReference type="SUPFAM" id="SSF53448">
    <property type="entry name" value="Nucleotide-diphospho-sugar transferases"/>
    <property type="match status" value="1"/>
</dbReference>
<keyword evidence="9" id="KW-0325">Glycoprotein</keyword>
<dbReference type="InterPro" id="IPR029044">
    <property type="entry name" value="Nucleotide-diphossugar_trans"/>
</dbReference>
<proteinExistence type="inferred from homology"/>
<dbReference type="Pfam" id="PF11051">
    <property type="entry name" value="Mannosyl_trans3"/>
    <property type="match status" value="1"/>
</dbReference>
<evidence type="ECO:0000256" key="3">
    <source>
        <dbReference type="ARBA" id="ARBA00022676"/>
    </source>
</evidence>
<keyword evidence="5" id="KW-0812">Transmembrane</keyword>
<evidence type="ECO:0000256" key="7">
    <source>
        <dbReference type="ARBA" id="ARBA00022989"/>
    </source>
</evidence>
<keyword evidence="4" id="KW-0808">Transferase</keyword>
<evidence type="ECO:0000256" key="8">
    <source>
        <dbReference type="ARBA" id="ARBA00023136"/>
    </source>
</evidence>
<feature type="region of interest" description="Disordered" evidence="10">
    <location>
        <begin position="472"/>
        <end position="518"/>
    </location>
</feature>
<dbReference type="InterPro" id="IPR022751">
    <property type="entry name" value="Alpha_mannosyltransferase"/>
</dbReference>
<evidence type="ECO:0000313" key="12">
    <source>
        <dbReference type="Proteomes" id="UP001341245"/>
    </source>
</evidence>
<name>A0ABR0TGK5_AURPU</name>
<keyword evidence="6" id="KW-0735">Signal-anchor</keyword>
<evidence type="ECO:0000256" key="10">
    <source>
        <dbReference type="SAM" id="MobiDB-lite"/>
    </source>
</evidence>
<evidence type="ECO:0000256" key="9">
    <source>
        <dbReference type="ARBA" id="ARBA00023180"/>
    </source>
</evidence>